<feature type="compositionally biased region" description="Low complexity" evidence="3">
    <location>
        <begin position="1097"/>
        <end position="1109"/>
    </location>
</feature>
<keyword evidence="2" id="KW-0175">Coiled coil</keyword>
<feature type="compositionally biased region" description="Basic and acidic residues" evidence="3">
    <location>
        <begin position="1111"/>
        <end position="1124"/>
    </location>
</feature>
<dbReference type="SUPFAM" id="SSF50630">
    <property type="entry name" value="Acid proteases"/>
    <property type="match status" value="1"/>
</dbReference>
<keyword evidence="6" id="KW-1185">Reference proteome</keyword>
<evidence type="ECO:0000256" key="1">
    <source>
        <dbReference type="ARBA" id="ARBA00007447"/>
    </source>
</evidence>
<dbReference type="InterPro" id="IPR001461">
    <property type="entry name" value="Aspartic_peptidase_A1"/>
</dbReference>
<evidence type="ECO:0000256" key="3">
    <source>
        <dbReference type="SAM" id="MobiDB-lite"/>
    </source>
</evidence>
<feature type="coiled-coil region" evidence="2">
    <location>
        <begin position="710"/>
        <end position="741"/>
    </location>
</feature>
<dbReference type="CDD" id="cd05471">
    <property type="entry name" value="pepsin_like"/>
    <property type="match status" value="1"/>
</dbReference>
<dbReference type="GO" id="GO:0006508">
    <property type="term" value="P:proteolysis"/>
    <property type="evidence" value="ECO:0007669"/>
    <property type="project" value="UniProtKB-KW"/>
</dbReference>
<dbReference type="PRINTS" id="PR00792">
    <property type="entry name" value="PEPSIN"/>
</dbReference>
<proteinExistence type="inferred from homology"/>
<dbReference type="HOGENOM" id="CLU_246539_0_0_1"/>
<feature type="compositionally biased region" description="Low complexity" evidence="3">
    <location>
        <begin position="887"/>
        <end position="900"/>
    </location>
</feature>
<feature type="region of interest" description="Disordered" evidence="3">
    <location>
        <begin position="1478"/>
        <end position="1497"/>
    </location>
</feature>
<reference evidence="5 6" key="1">
    <citation type="journal article" date="2013" name="BMC Genomics">
        <title>Genomics-driven discovery of the pneumocandin biosynthetic gene cluster in the fungus Glarea lozoyensis.</title>
        <authorList>
            <person name="Chen L."/>
            <person name="Yue Q."/>
            <person name="Zhang X."/>
            <person name="Xiang M."/>
            <person name="Wang C."/>
            <person name="Li S."/>
            <person name="Che Y."/>
            <person name="Ortiz-Lopez F.J."/>
            <person name="Bills G.F."/>
            <person name="Liu X."/>
            <person name="An Z."/>
        </authorList>
    </citation>
    <scope>NUCLEOTIDE SEQUENCE [LARGE SCALE GENOMIC DNA]</scope>
    <source>
        <strain evidence="6">ATCC 20868 / MF5171</strain>
    </source>
</reference>
<feature type="compositionally biased region" description="Basic and acidic residues" evidence="3">
    <location>
        <begin position="999"/>
        <end position="1014"/>
    </location>
</feature>
<keyword evidence="5" id="KW-0645">Protease</keyword>
<feature type="compositionally biased region" description="Polar residues" evidence="3">
    <location>
        <begin position="953"/>
        <end position="977"/>
    </location>
</feature>
<keyword evidence="5" id="KW-0378">Hydrolase</keyword>
<dbReference type="InterPro" id="IPR021109">
    <property type="entry name" value="Peptidase_aspartic_dom_sf"/>
</dbReference>
<evidence type="ECO:0000259" key="4">
    <source>
        <dbReference type="PROSITE" id="PS51767"/>
    </source>
</evidence>
<dbReference type="Pfam" id="PF00026">
    <property type="entry name" value="Asp"/>
    <property type="match status" value="1"/>
</dbReference>
<dbReference type="GO" id="GO:0004190">
    <property type="term" value="F:aspartic-type endopeptidase activity"/>
    <property type="evidence" value="ECO:0007669"/>
    <property type="project" value="InterPro"/>
</dbReference>
<gene>
    <name evidence="5" type="ORF">GLAREA_01002</name>
</gene>
<feature type="domain" description="Peptidase A1" evidence="4">
    <location>
        <begin position="68"/>
        <end position="409"/>
    </location>
</feature>
<accession>S3CTY4</accession>
<name>S3CTY4_GLAL2</name>
<protein>
    <submittedName>
        <fullName evidence="5">Acid protease</fullName>
    </submittedName>
</protein>
<dbReference type="InterPro" id="IPR033121">
    <property type="entry name" value="PEPTIDASE_A1"/>
</dbReference>
<dbReference type="KEGG" id="glz:GLAREA_01002"/>
<feature type="compositionally biased region" description="Polar residues" evidence="3">
    <location>
        <begin position="1015"/>
        <end position="1025"/>
    </location>
</feature>
<feature type="compositionally biased region" description="Polar residues" evidence="3">
    <location>
        <begin position="984"/>
        <end position="998"/>
    </location>
</feature>
<dbReference type="InterPro" id="IPR034164">
    <property type="entry name" value="Pepsin-like_dom"/>
</dbReference>
<evidence type="ECO:0000313" key="6">
    <source>
        <dbReference type="Proteomes" id="UP000016922"/>
    </source>
</evidence>
<dbReference type="Gene3D" id="2.40.70.10">
    <property type="entry name" value="Acid Proteases"/>
    <property type="match status" value="2"/>
</dbReference>
<feature type="compositionally biased region" description="Low complexity" evidence="3">
    <location>
        <begin position="1478"/>
        <end position="1488"/>
    </location>
</feature>
<dbReference type="Proteomes" id="UP000016922">
    <property type="component" value="Unassembled WGS sequence"/>
</dbReference>
<comment type="similarity">
    <text evidence="1">Belongs to the peptidase A1 family.</text>
</comment>
<dbReference type="RefSeq" id="XP_008083951.1">
    <property type="nucleotide sequence ID" value="XM_008085760.1"/>
</dbReference>
<evidence type="ECO:0000313" key="5">
    <source>
        <dbReference type="EMBL" id="EPE29842.1"/>
    </source>
</evidence>
<dbReference type="eggNOG" id="ENOG502RV5I">
    <property type="taxonomic scope" value="Eukaryota"/>
</dbReference>
<organism evidence="5 6">
    <name type="scientific">Glarea lozoyensis (strain ATCC 20868 / MF5171)</name>
    <dbReference type="NCBI Taxonomy" id="1116229"/>
    <lineage>
        <taxon>Eukaryota</taxon>
        <taxon>Fungi</taxon>
        <taxon>Dikarya</taxon>
        <taxon>Ascomycota</taxon>
        <taxon>Pezizomycotina</taxon>
        <taxon>Leotiomycetes</taxon>
        <taxon>Helotiales</taxon>
        <taxon>Helotiaceae</taxon>
        <taxon>Glarea</taxon>
    </lineage>
</organism>
<feature type="region of interest" description="Disordered" evidence="3">
    <location>
        <begin position="879"/>
        <end position="1170"/>
    </location>
</feature>
<feature type="compositionally biased region" description="Low complexity" evidence="3">
    <location>
        <begin position="1150"/>
        <end position="1162"/>
    </location>
</feature>
<dbReference type="STRING" id="1116229.S3CTY4"/>
<sequence length="1547" mass="170391">MGDDSIGHMFSVIIDNGIESSGTEFEKYRSSTLCLSGNGPVVRAVFPTGNDDEDIDQSNRDGNDGPWSTFALQIGTPPQTIKVQISTSASQLFAVTPEGCTSGDSLDCKKLRGEFFNYNESSTYSPNLVNRSSSIYGLGLESSLGYTGRGRFGFDDITLGWQGGGGPVIRNHTVAGIATKEFFMGLLGLTPRATNFTNYNNPFPSIMQSLRNQTLIPSSSWGYTAGNQYRLNKVSGSLTLGGYDSSKFIPNNVSFPISGGDELVLQLQRITTNNSVSLLSNSIMTTLDSTVPHIWLPNSTCELFESAFGLVWNETLNLYLLNDTQHRALETQNPTITFTVSPVGSDSTVDISLPYSTFDLISSAPITPIATRYFPLRRANNESQYLIGRTFFQEAYIIADFERKNFSVSQCNWTPNQVQKIVTILPPSDTTGTTSEGGKISKSVISGIAAGGAALIIISCILLEFYYLKPRRKQKAIAELEASGTINPTNDPDVIKPELYGSTISPTDPKFEVDAKKYDPPVEIGGHNPIFEMPAREEVAIEMSNNVNRQFSARGYRKNKKKARNESVSDIVSPESPVVGWSQLRRTMTPAISPATDFIGTDTATETNLSWASSPEPTFSTPLMGSLTPLPPGTPSLAVPTTTGSLTMSFGFSIGDGVMLTKLVWQTVEGTRKACGEYSEMTREARSLGQVFERLRGEIASPESALHRAKDERKRELSKILRRAQRLLEDIEDAIVKYNGLSTEGGGAGKLMQKIRFGNGKARDLDSVRLKMATYTASITINLNLLSSEGQGRIENQVESLGGDLRGIRESVNYITAKLSARTEEGSVWTSYADDDKMFWRRLRRGLYQEGYTDRELRKHEKLIMAYINELGERGMLDAEASEPQEKSLSSSDSDSVSSESLEKKREESNIVEDLTDSSVLKADLTESESELPSTSKSHPSSRRVHVEDVAKGNSTSVESNPETTVSEAKSLQQQTSRRLHSPLPSSTPKISQENSTETQRHHVVDEKIQRDESGPQNHNLNSARTGRADTPGPGHSISVNLPAKSVSIPERDKSAMISSLKPGPSSKREGKKRSSGQRRSNRRTTTNKTESEKSKTGSTSSQPFGSSSHAADEIIPLERERRVYSLQGSARQGEKVGESSTINKPPQTSSPVASKKASPTSSPSPPLPGSQVACLRGYLNPLQELTMAESYLNSIKLFGCNSLVPLSEMMAEAHYTSCFSCASQPKTGAKREHPVHYNVHPWETTQLVLSHEGSYFEDSKLTLWLHATMCRSYGSISPWANVTRRLVYASHVLQITIGKLNCKPDPDLSSTDCLINQSYWNIYLTYCVELRDELYECALKEDNSINQTVAHSSEGSNGIDTFCLYLAKGVAESKSVNYTMDVGVTVYQMLNLIFEIDCVFGWDCFAMSGELINQIFLSSYHSLTRSRFLQSPEFQRWLCSTKAARYARQPPNLMSKASTAERMEYESFQSQTASSFSQSTAYSGGDSYPPPSPGAQRYQKFDLSKETLRWANNESHESLEARAKTIEAWDTLRGKGYNNTSSAFRR</sequence>
<feature type="compositionally biased region" description="Basic residues" evidence="3">
    <location>
        <begin position="1070"/>
        <end position="1083"/>
    </location>
</feature>
<dbReference type="EMBL" id="KE145367">
    <property type="protein sequence ID" value="EPE29842.1"/>
    <property type="molecule type" value="Genomic_DNA"/>
</dbReference>
<evidence type="ECO:0000256" key="2">
    <source>
        <dbReference type="SAM" id="Coils"/>
    </source>
</evidence>
<feature type="compositionally biased region" description="Polar residues" evidence="3">
    <location>
        <begin position="1139"/>
        <end position="1148"/>
    </location>
</feature>
<dbReference type="OrthoDB" id="7464126at2759"/>
<dbReference type="PROSITE" id="PS51767">
    <property type="entry name" value="PEPTIDASE_A1"/>
    <property type="match status" value="1"/>
</dbReference>
<dbReference type="GeneID" id="19460060"/>